<reference evidence="3" key="1">
    <citation type="submission" date="2022-11" db="UniProtKB">
        <authorList>
            <consortium name="WormBaseParasite"/>
        </authorList>
    </citation>
    <scope>IDENTIFICATION</scope>
</reference>
<dbReference type="Proteomes" id="UP000887572">
    <property type="component" value="Unplaced"/>
</dbReference>
<protein>
    <submittedName>
        <fullName evidence="3">Uncharacterized protein</fullName>
    </submittedName>
</protein>
<evidence type="ECO:0000313" key="2">
    <source>
        <dbReference type="Proteomes" id="UP000887572"/>
    </source>
</evidence>
<name>A0A914H5Q6_GLORO</name>
<proteinExistence type="predicted"/>
<keyword evidence="2" id="KW-1185">Reference proteome</keyword>
<accession>A0A914H5Q6</accession>
<feature type="signal peptide" evidence="1">
    <location>
        <begin position="1"/>
        <end position="16"/>
    </location>
</feature>
<feature type="chain" id="PRO_5037656564" evidence="1">
    <location>
        <begin position="17"/>
        <end position="136"/>
    </location>
</feature>
<keyword evidence="1" id="KW-0732">Signal</keyword>
<dbReference type="AlphaFoldDB" id="A0A914H5Q6"/>
<evidence type="ECO:0000313" key="3">
    <source>
        <dbReference type="WBParaSite" id="Gr19_v10_g14241.t3"/>
    </source>
</evidence>
<dbReference type="WBParaSite" id="Gr19_v10_g14241.t3">
    <property type="protein sequence ID" value="Gr19_v10_g14241.t3"/>
    <property type="gene ID" value="Gr19_v10_g14241"/>
</dbReference>
<organism evidence="2 3">
    <name type="scientific">Globodera rostochiensis</name>
    <name type="common">Golden nematode worm</name>
    <name type="synonym">Heterodera rostochiensis</name>
    <dbReference type="NCBI Taxonomy" id="31243"/>
    <lineage>
        <taxon>Eukaryota</taxon>
        <taxon>Metazoa</taxon>
        <taxon>Ecdysozoa</taxon>
        <taxon>Nematoda</taxon>
        <taxon>Chromadorea</taxon>
        <taxon>Rhabditida</taxon>
        <taxon>Tylenchina</taxon>
        <taxon>Tylenchomorpha</taxon>
        <taxon>Tylenchoidea</taxon>
        <taxon>Heteroderidae</taxon>
        <taxon>Heteroderinae</taxon>
        <taxon>Globodera</taxon>
    </lineage>
</organism>
<evidence type="ECO:0000256" key="1">
    <source>
        <dbReference type="SAM" id="SignalP"/>
    </source>
</evidence>
<sequence>MAKIGLCAKVCWFIYAQSVLLQLVHHNQRANAAGLKVYISPTGIHYHVNVYGTQNGNYGKIATAETKTEHPSEREIAVLNKKKFDGVTDVRFSFTPTNQQDNNTMRQLIARQSEESTPFIDGLVDVFGFALQTIFA</sequence>